<dbReference type="OrthoDB" id="9790144at2"/>
<dbReference type="AlphaFoldDB" id="A0A0A0JJV1"/>
<dbReference type="SUPFAM" id="SSF53300">
    <property type="entry name" value="vWA-like"/>
    <property type="match status" value="1"/>
</dbReference>
<dbReference type="RefSeq" id="WP_035907031.1">
    <property type="nucleotide sequence ID" value="NZ_AVPK01000012.1"/>
</dbReference>
<gene>
    <name evidence="1" type="ORF">N803_05905</name>
</gene>
<evidence type="ECO:0000313" key="1">
    <source>
        <dbReference type="EMBL" id="KGN36337.1"/>
    </source>
</evidence>
<protein>
    <recommendedName>
        <fullName evidence="3">von Willebrand factor A</fullName>
    </recommendedName>
</protein>
<dbReference type="Proteomes" id="UP000030011">
    <property type="component" value="Unassembled WGS sequence"/>
</dbReference>
<keyword evidence="2" id="KW-1185">Reference proteome</keyword>
<dbReference type="InterPro" id="IPR036465">
    <property type="entry name" value="vWFA_dom_sf"/>
</dbReference>
<organism evidence="1 2">
    <name type="scientific">Knoellia subterranea KCTC 19937</name>
    <dbReference type="NCBI Taxonomy" id="1385521"/>
    <lineage>
        <taxon>Bacteria</taxon>
        <taxon>Bacillati</taxon>
        <taxon>Actinomycetota</taxon>
        <taxon>Actinomycetes</taxon>
        <taxon>Micrococcales</taxon>
        <taxon>Intrasporangiaceae</taxon>
        <taxon>Knoellia</taxon>
    </lineage>
</organism>
<dbReference type="Gene3D" id="3.40.50.410">
    <property type="entry name" value="von Willebrand factor, type A domain"/>
    <property type="match status" value="1"/>
</dbReference>
<proteinExistence type="predicted"/>
<reference evidence="1 2" key="1">
    <citation type="submission" date="2013-08" db="EMBL/GenBank/DDBJ databases">
        <title>The genome sequence of Knoellia subterranea.</title>
        <authorList>
            <person name="Zhu W."/>
            <person name="Wang G."/>
        </authorList>
    </citation>
    <scope>NUCLEOTIDE SEQUENCE [LARGE SCALE GENOMIC DNA]</scope>
    <source>
        <strain evidence="1 2">KCTC 19937</strain>
    </source>
</reference>
<sequence>MTQPDYTHLTLVVDRSGSMSTDRDEAQAGINSLLAEQFSLDGKLTVTLSQFDSEFDTIERMRDTPFTYELEPRGMTALLDAVGMEVVRTGEDLAALAESERPGRVLLVVVTDGHENSSHEYTLERVRELLRVQREDFAWEVQFLGADDAAWQGRELGVRTTRFANSKAGKKAVFESMSASLKVYREAPVAGAFEMPEEVTGS</sequence>
<name>A0A0A0JJV1_9MICO</name>
<comment type="caution">
    <text evidence="1">The sequence shown here is derived from an EMBL/GenBank/DDBJ whole genome shotgun (WGS) entry which is preliminary data.</text>
</comment>
<dbReference type="EMBL" id="AVPK01000012">
    <property type="protein sequence ID" value="KGN36337.1"/>
    <property type="molecule type" value="Genomic_DNA"/>
</dbReference>
<dbReference type="STRING" id="1385521.N803_05905"/>
<evidence type="ECO:0008006" key="3">
    <source>
        <dbReference type="Google" id="ProtNLM"/>
    </source>
</evidence>
<dbReference type="CDD" id="cd00198">
    <property type="entry name" value="vWFA"/>
    <property type="match status" value="1"/>
</dbReference>
<dbReference type="eggNOG" id="COG2304">
    <property type="taxonomic scope" value="Bacteria"/>
</dbReference>
<accession>A0A0A0JJV1</accession>
<evidence type="ECO:0000313" key="2">
    <source>
        <dbReference type="Proteomes" id="UP000030011"/>
    </source>
</evidence>